<dbReference type="GO" id="GO:0046872">
    <property type="term" value="F:metal ion binding"/>
    <property type="evidence" value="ECO:0007669"/>
    <property type="project" value="UniProtKB-KW"/>
</dbReference>
<sequence>MNKPTQIHIYSDGSYFEKQNIGGWGAVIFKATPSQKIDTRVPSSLEQSQSTLPPPPFQELSRLSGCKKHTCSLEMELEAACNALQSLKKLLNLTNQKTTDTYQITLFTDSRVLLEGLNKKMPLWRQKKWIHKSGNPVKYQFLWESLDELTQQYQVSWRWVKGHSGNLGNTLADQLAREVNK</sequence>
<protein>
    <recommendedName>
        <fullName evidence="5">ribonuclease H</fullName>
        <ecNumber evidence="5">3.1.26.4</ecNumber>
    </recommendedName>
</protein>
<dbReference type="InterPro" id="IPR036397">
    <property type="entry name" value="RNaseH_sf"/>
</dbReference>
<dbReference type="GO" id="GO:0004523">
    <property type="term" value="F:RNA-DNA hybrid ribonuclease activity"/>
    <property type="evidence" value="ECO:0007669"/>
    <property type="project" value="UniProtKB-EC"/>
</dbReference>
<evidence type="ECO:0000256" key="7">
    <source>
        <dbReference type="ARBA" id="ARBA00022723"/>
    </source>
</evidence>
<dbReference type="Gene3D" id="3.30.420.10">
    <property type="entry name" value="Ribonuclease H-like superfamily/Ribonuclease H"/>
    <property type="match status" value="1"/>
</dbReference>
<dbReference type="PROSITE" id="PS50879">
    <property type="entry name" value="RNASE_H_1"/>
    <property type="match status" value="1"/>
</dbReference>
<dbReference type="GO" id="GO:0003676">
    <property type="term" value="F:nucleic acid binding"/>
    <property type="evidence" value="ECO:0007669"/>
    <property type="project" value="InterPro"/>
</dbReference>
<dbReference type="InterPro" id="IPR022892">
    <property type="entry name" value="RNaseHI"/>
</dbReference>
<evidence type="ECO:0000256" key="1">
    <source>
        <dbReference type="ARBA" id="ARBA00000077"/>
    </source>
</evidence>
<organism evidence="12">
    <name type="scientific">hydrothermal vent metagenome</name>
    <dbReference type="NCBI Taxonomy" id="652676"/>
    <lineage>
        <taxon>unclassified sequences</taxon>
        <taxon>metagenomes</taxon>
        <taxon>ecological metagenomes</taxon>
    </lineage>
</organism>
<dbReference type="CDD" id="cd09278">
    <property type="entry name" value="RNase_HI_prokaryote_like"/>
    <property type="match status" value="1"/>
</dbReference>
<evidence type="ECO:0000256" key="2">
    <source>
        <dbReference type="ARBA" id="ARBA00001946"/>
    </source>
</evidence>
<dbReference type="InterPro" id="IPR050092">
    <property type="entry name" value="RNase_H"/>
</dbReference>
<evidence type="ECO:0000256" key="3">
    <source>
        <dbReference type="ARBA" id="ARBA00005300"/>
    </source>
</evidence>
<feature type="domain" description="RNase H type-1" evidence="11">
    <location>
        <begin position="3"/>
        <end position="181"/>
    </location>
</feature>
<dbReference type="PANTHER" id="PTHR10642">
    <property type="entry name" value="RIBONUCLEASE H1"/>
    <property type="match status" value="1"/>
</dbReference>
<dbReference type="InterPro" id="IPR002156">
    <property type="entry name" value="RNaseH_domain"/>
</dbReference>
<proteinExistence type="inferred from homology"/>
<keyword evidence="7" id="KW-0479">Metal-binding</keyword>
<keyword evidence="6" id="KW-0540">Nuclease</keyword>
<dbReference type="SUPFAM" id="SSF53098">
    <property type="entry name" value="Ribonuclease H-like"/>
    <property type="match status" value="1"/>
</dbReference>
<evidence type="ECO:0000313" key="12">
    <source>
        <dbReference type="EMBL" id="VAW50037.1"/>
    </source>
</evidence>
<comment type="catalytic activity">
    <reaction evidence="1">
        <text>Endonucleolytic cleavage to 5'-phosphomonoester.</text>
        <dbReference type="EC" id="3.1.26.4"/>
    </reaction>
</comment>
<dbReference type="Pfam" id="PF00075">
    <property type="entry name" value="RNase_H"/>
    <property type="match status" value="1"/>
</dbReference>
<gene>
    <name evidence="12" type="ORF">MNBD_GAMMA04-1365</name>
</gene>
<dbReference type="AlphaFoldDB" id="A0A3B0WHB7"/>
<evidence type="ECO:0000256" key="10">
    <source>
        <dbReference type="ARBA" id="ARBA00022842"/>
    </source>
</evidence>
<dbReference type="GO" id="GO:0043137">
    <property type="term" value="P:DNA replication, removal of RNA primer"/>
    <property type="evidence" value="ECO:0007669"/>
    <property type="project" value="TreeGrafter"/>
</dbReference>
<name>A0A3B0WHB7_9ZZZZ</name>
<keyword evidence="9 12" id="KW-0378">Hydrolase</keyword>
<dbReference type="PANTHER" id="PTHR10642:SF26">
    <property type="entry name" value="RIBONUCLEASE H1"/>
    <property type="match status" value="1"/>
</dbReference>
<evidence type="ECO:0000259" key="11">
    <source>
        <dbReference type="PROSITE" id="PS50879"/>
    </source>
</evidence>
<evidence type="ECO:0000256" key="8">
    <source>
        <dbReference type="ARBA" id="ARBA00022759"/>
    </source>
</evidence>
<evidence type="ECO:0000256" key="5">
    <source>
        <dbReference type="ARBA" id="ARBA00012180"/>
    </source>
</evidence>
<reference evidence="12" key="1">
    <citation type="submission" date="2018-06" db="EMBL/GenBank/DDBJ databases">
        <authorList>
            <person name="Zhirakovskaya E."/>
        </authorList>
    </citation>
    <scope>NUCLEOTIDE SEQUENCE</scope>
</reference>
<dbReference type="EMBL" id="UOFB01000425">
    <property type="protein sequence ID" value="VAW50037.1"/>
    <property type="molecule type" value="Genomic_DNA"/>
</dbReference>
<keyword evidence="10" id="KW-0460">Magnesium</keyword>
<accession>A0A3B0WHB7</accession>
<comment type="cofactor">
    <cofactor evidence="2">
        <name>Mg(2+)</name>
        <dbReference type="ChEBI" id="CHEBI:18420"/>
    </cofactor>
</comment>
<evidence type="ECO:0000256" key="4">
    <source>
        <dbReference type="ARBA" id="ARBA00011245"/>
    </source>
</evidence>
<comment type="subunit">
    <text evidence="4">Monomer.</text>
</comment>
<comment type="similarity">
    <text evidence="3">Belongs to the RNase H family.</text>
</comment>
<keyword evidence="8" id="KW-0255">Endonuclease</keyword>
<evidence type="ECO:0000256" key="6">
    <source>
        <dbReference type="ARBA" id="ARBA00022722"/>
    </source>
</evidence>
<dbReference type="InterPro" id="IPR012337">
    <property type="entry name" value="RNaseH-like_sf"/>
</dbReference>
<evidence type="ECO:0000256" key="9">
    <source>
        <dbReference type="ARBA" id="ARBA00022801"/>
    </source>
</evidence>
<dbReference type="EC" id="3.1.26.4" evidence="5"/>